<proteinExistence type="predicted"/>
<protein>
    <submittedName>
        <fullName evidence="1">Uncharacterized protein</fullName>
    </submittedName>
</protein>
<reference evidence="1 2" key="1">
    <citation type="journal article" date="2016" name="Nat. Commun.">
        <title>Thousands of microbial genomes shed light on interconnected biogeochemical processes in an aquifer system.</title>
        <authorList>
            <person name="Anantharaman K."/>
            <person name="Brown C.T."/>
            <person name="Hug L.A."/>
            <person name="Sharon I."/>
            <person name="Castelle C.J."/>
            <person name="Probst A.J."/>
            <person name="Thomas B.C."/>
            <person name="Singh A."/>
            <person name="Wilkins M.J."/>
            <person name="Karaoz U."/>
            <person name="Brodie E.L."/>
            <person name="Williams K.H."/>
            <person name="Hubbard S.S."/>
            <person name="Banfield J.F."/>
        </authorList>
    </citation>
    <scope>NUCLEOTIDE SEQUENCE [LARGE SCALE GENOMIC DNA]</scope>
</reference>
<evidence type="ECO:0000313" key="1">
    <source>
        <dbReference type="EMBL" id="OGG67667.1"/>
    </source>
</evidence>
<organism evidence="1 2">
    <name type="scientific">Candidatus Kaiserbacteria bacterium RIFCSPHIGHO2_02_FULL_56_30</name>
    <dbReference type="NCBI Taxonomy" id="1798499"/>
    <lineage>
        <taxon>Bacteria</taxon>
        <taxon>Candidatus Kaiseribacteriota</taxon>
    </lineage>
</organism>
<evidence type="ECO:0000313" key="2">
    <source>
        <dbReference type="Proteomes" id="UP000177107"/>
    </source>
</evidence>
<dbReference type="Proteomes" id="UP000177107">
    <property type="component" value="Unassembled WGS sequence"/>
</dbReference>
<sequence length="346" mass="35556">MSTNYLVASFIKNWRILAALLLAGGLVAGAYLTAVSTAHPPLAAASTETELLEAIATKDSDGDGLPDWEEYLYGTDSNKIDTRGLGLPDGEAVARGLIVPEVVVDLPPPSGSQSAVSDLGVPSPAPGSLTAAFARNFFALYLSAKQQKGGALSEEDTAAIAKQAVSQLSGSIATTPEFKTMNDLAVAGTGPEALRAFAALAEAVLTAHTIDAAQSELLYLGDIIHEGDASAIPHLLAIAEGYRKIAAGLSVLPVPQELAGSVLAFVNAMARIGTIASDFARVEGDPLSTMLALSQYPETVLALGNALIEIHDSYRSGGVSFTAGEAGATFVNLILEVAAEQTPLTP</sequence>
<dbReference type="AlphaFoldDB" id="A0A1F6E273"/>
<dbReference type="STRING" id="1798499.A3C95_00505"/>
<comment type="caution">
    <text evidence="1">The sequence shown here is derived from an EMBL/GenBank/DDBJ whole genome shotgun (WGS) entry which is preliminary data.</text>
</comment>
<name>A0A1F6E273_9BACT</name>
<dbReference type="EMBL" id="MFLM01000030">
    <property type="protein sequence ID" value="OGG67667.1"/>
    <property type="molecule type" value="Genomic_DNA"/>
</dbReference>
<accession>A0A1F6E273</accession>
<gene>
    <name evidence="1" type="ORF">A3C95_00505</name>
</gene>